<feature type="transmembrane region" description="Helical" evidence="8">
    <location>
        <begin position="355"/>
        <end position="371"/>
    </location>
</feature>
<name>A0A1T5C206_9BACT</name>
<protein>
    <submittedName>
        <fullName evidence="10">Dolichyl-phosphate-mannose-protein mannosyltransferase</fullName>
    </submittedName>
</protein>
<keyword evidence="6 8" id="KW-1133">Transmembrane helix</keyword>
<dbReference type="AlphaFoldDB" id="A0A1T5C206"/>
<gene>
    <name evidence="10" type="ORF">SAMN05660293_00818</name>
</gene>
<keyword evidence="2" id="KW-1003">Cell membrane</keyword>
<dbReference type="GO" id="GO:0016763">
    <property type="term" value="F:pentosyltransferase activity"/>
    <property type="evidence" value="ECO:0007669"/>
    <property type="project" value="TreeGrafter"/>
</dbReference>
<evidence type="ECO:0000256" key="8">
    <source>
        <dbReference type="SAM" id="Phobius"/>
    </source>
</evidence>
<sequence>MFSNRTNETPKTWLIFAVILIAGIALRLHNLDRYSIFFDERSTMVISQGVVLEGANQKEVFSKLTVSNSGFWKTPEFSLRPPRVLRSFTYNEHYAPRAFTPAEFWAPKTLEDYYEANNRSDIGNSPFYYLLLHFWMEVFGISDFSARSLSVFFSVLIIGLTYLFGRRFFSVNTGLIASAIVAIEPFFIGYSQQARSYSLMFFLTLLATYFFLQIIENEAKKRHSTKLYVGYVVTAGLSILSHFLSIAVLLGHALYALLFLRTIKGWIKMAVSAVLALSGVAWWMIYGGGTYTLYTLSYQADLYKRMADTRPYDNPFGVILPATIGNVFTKALPLFSDLVIFTNGMTDALAGKKNVFVAISIGVILIIWYRFRNHIKMNDKLKAAVPFILTISGAAFYSNHKLQFIILSISIFALSFIPDVHMQADKQQRRRLLMVYIMALFPTFFLIIMSFKNGHTYGLMQRYSGFSFPYVIIFLSLLLQYYNTIKLEFRALIFIGLACQLYFVSLRLGEFYADRSPKYGYFSTPREPNPYYEAAQKIKELYQKGDTILYPASRYQILSEMDRTFLPYSVQDAQVTNLYLPKDAQYVQVMDTTQTTHILLKKAGKPEPVVIKKLKGLRYGLE</sequence>
<feature type="domain" description="Glycosyltransferase RgtA/B/C/D-like" evidence="9">
    <location>
        <begin position="125"/>
        <end position="283"/>
    </location>
</feature>
<feature type="transmembrane region" description="Helical" evidence="8">
    <location>
        <begin position="12"/>
        <end position="29"/>
    </location>
</feature>
<dbReference type="InterPro" id="IPR050297">
    <property type="entry name" value="LipidA_mod_glycosyltrf_83"/>
</dbReference>
<keyword evidence="11" id="KW-1185">Reference proteome</keyword>
<feature type="transmembrane region" description="Helical" evidence="8">
    <location>
        <begin position="266"/>
        <end position="294"/>
    </location>
</feature>
<reference evidence="11" key="1">
    <citation type="submission" date="2017-02" db="EMBL/GenBank/DDBJ databases">
        <authorList>
            <person name="Varghese N."/>
            <person name="Submissions S."/>
        </authorList>
    </citation>
    <scope>NUCLEOTIDE SEQUENCE [LARGE SCALE GENOMIC DNA]</scope>
    <source>
        <strain evidence="11">DSM 22270</strain>
    </source>
</reference>
<evidence type="ECO:0000256" key="2">
    <source>
        <dbReference type="ARBA" id="ARBA00022475"/>
    </source>
</evidence>
<accession>A0A1T5C206</accession>
<keyword evidence="3 10" id="KW-0328">Glycosyltransferase</keyword>
<evidence type="ECO:0000256" key="3">
    <source>
        <dbReference type="ARBA" id="ARBA00022676"/>
    </source>
</evidence>
<organism evidence="10 11">
    <name type="scientific">Dyadobacter psychrophilus</name>
    <dbReference type="NCBI Taxonomy" id="651661"/>
    <lineage>
        <taxon>Bacteria</taxon>
        <taxon>Pseudomonadati</taxon>
        <taxon>Bacteroidota</taxon>
        <taxon>Cytophagia</taxon>
        <taxon>Cytophagales</taxon>
        <taxon>Spirosomataceae</taxon>
        <taxon>Dyadobacter</taxon>
    </lineage>
</organism>
<dbReference type="RefSeq" id="WP_082213358.1">
    <property type="nucleotide sequence ID" value="NZ_FUZA01000001.1"/>
</dbReference>
<feature type="transmembrane region" description="Helical" evidence="8">
    <location>
        <begin position="315"/>
        <end position="335"/>
    </location>
</feature>
<dbReference type="GO" id="GO:0005886">
    <property type="term" value="C:plasma membrane"/>
    <property type="evidence" value="ECO:0007669"/>
    <property type="project" value="UniProtKB-SubCell"/>
</dbReference>
<comment type="subcellular location">
    <subcellularLocation>
        <location evidence="1">Cell membrane</location>
        <topology evidence="1">Multi-pass membrane protein</topology>
    </subcellularLocation>
</comment>
<dbReference type="PANTHER" id="PTHR33908:SF11">
    <property type="entry name" value="MEMBRANE PROTEIN"/>
    <property type="match status" value="1"/>
</dbReference>
<evidence type="ECO:0000256" key="4">
    <source>
        <dbReference type="ARBA" id="ARBA00022679"/>
    </source>
</evidence>
<dbReference type="EMBL" id="FUZA01000001">
    <property type="protein sequence ID" value="SKB53313.1"/>
    <property type="molecule type" value="Genomic_DNA"/>
</dbReference>
<evidence type="ECO:0000313" key="11">
    <source>
        <dbReference type="Proteomes" id="UP000190897"/>
    </source>
</evidence>
<dbReference type="Proteomes" id="UP000190897">
    <property type="component" value="Unassembled WGS sequence"/>
</dbReference>
<keyword evidence="5 8" id="KW-0812">Transmembrane</keyword>
<feature type="transmembrane region" description="Helical" evidence="8">
    <location>
        <begin position="171"/>
        <end position="190"/>
    </location>
</feature>
<feature type="transmembrane region" description="Helical" evidence="8">
    <location>
        <begin position="227"/>
        <end position="260"/>
    </location>
</feature>
<evidence type="ECO:0000313" key="10">
    <source>
        <dbReference type="EMBL" id="SKB53313.1"/>
    </source>
</evidence>
<evidence type="ECO:0000256" key="7">
    <source>
        <dbReference type="ARBA" id="ARBA00023136"/>
    </source>
</evidence>
<evidence type="ECO:0000256" key="5">
    <source>
        <dbReference type="ARBA" id="ARBA00022692"/>
    </source>
</evidence>
<feature type="transmembrane region" description="Helical" evidence="8">
    <location>
        <begin position="196"/>
        <end position="215"/>
    </location>
</feature>
<feature type="transmembrane region" description="Helical" evidence="8">
    <location>
        <begin position="463"/>
        <end position="482"/>
    </location>
</feature>
<evidence type="ECO:0000256" key="6">
    <source>
        <dbReference type="ARBA" id="ARBA00022989"/>
    </source>
</evidence>
<dbReference type="OrthoDB" id="1467253at2"/>
<feature type="transmembrane region" description="Helical" evidence="8">
    <location>
        <begin position="144"/>
        <end position="164"/>
    </location>
</feature>
<dbReference type="InterPro" id="IPR038731">
    <property type="entry name" value="RgtA/B/C-like"/>
</dbReference>
<dbReference type="PANTHER" id="PTHR33908">
    <property type="entry name" value="MANNOSYLTRANSFERASE YKCB-RELATED"/>
    <property type="match status" value="1"/>
</dbReference>
<feature type="transmembrane region" description="Helical" evidence="8">
    <location>
        <begin position="489"/>
        <end position="508"/>
    </location>
</feature>
<proteinExistence type="predicted"/>
<evidence type="ECO:0000256" key="1">
    <source>
        <dbReference type="ARBA" id="ARBA00004651"/>
    </source>
</evidence>
<dbReference type="STRING" id="651661.SAMN05660293_00818"/>
<feature type="transmembrane region" description="Helical" evidence="8">
    <location>
        <begin position="432"/>
        <end position="451"/>
    </location>
</feature>
<evidence type="ECO:0000259" key="9">
    <source>
        <dbReference type="Pfam" id="PF13231"/>
    </source>
</evidence>
<keyword evidence="4 10" id="KW-0808">Transferase</keyword>
<keyword evidence="7 8" id="KW-0472">Membrane</keyword>
<dbReference type="GO" id="GO:0009103">
    <property type="term" value="P:lipopolysaccharide biosynthetic process"/>
    <property type="evidence" value="ECO:0007669"/>
    <property type="project" value="UniProtKB-ARBA"/>
</dbReference>
<dbReference type="Pfam" id="PF13231">
    <property type="entry name" value="PMT_2"/>
    <property type="match status" value="1"/>
</dbReference>